<name>A0A9P5MWU9_9AGAM</name>
<evidence type="ECO:0000256" key="1">
    <source>
        <dbReference type="ARBA" id="ARBA00004141"/>
    </source>
</evidence>
<feature type="region of interest" description="Disordered" evidence="6">
    <location>
        <begin position="133"/>
        <end position="153"/>
    </location>
</feature>
<evidence type="ECO:0000256" key="5">
    <source>
        <dbReference type="RuleBase" id="RU367022"/>
    </source>
</evidence>
<dbReference type="InterPro" id="IPR007274">
    <property type="entry name" value="Cop_transporter"/>
</dbReference>
<dbReference type="PANTHER" id="PTHR12483:SF27">
    <property type="entry name" value="COPPER TRANSPORT PROTEIN CTR1"/>
    <property type="match status" value="1"/>
</dbReference>
<keyword evidence="5" id="KW-0406">Ion transport</keyword>
<reference evidence="8" key="2">
    <citation type="journal article" date="2020" name="Nat. Commun.">
        <title>Large-scale genome sequencing of mycorrhizal fungi provides insights into the early evolution of symbiotic traits.</title>
        <authorList>
            <person name="Miyauchi S."/>
            <person name="Kiss E."/>
            <person name="Kuo A."/>
            <person name="Drula E."/>
            <person name="Kohler A."/>
            <person name="Sanchez-Garcia M."/>
            <person name="Morin E."/>
            <person name="Andreopoulos B."/>
            <person name="Barry K.W."/>
            <person name="Bonito G."/>
            <person name="Buee M."/>
            <person name="Carver A."/>
            <person name="Chen C."/>
            <person name="Cichocki N."/>
            <person name="Clum A."/>
            <person name="Culley D."/>
            <person name="Crous P.W."/>
            <person name="Fauchery L."/>
            <person name="Girlanda M."/>
            <person name="Hayes R.D."/>
            <person name="Keri Z."/>
            <person name="LaButti K."/>
            <person name="Lipzen A."/>
            <person name="Lombard V."/>
            <person name="Magnuson J."/>
            <person name="Maillard F."/>
            <person name="Murat C."/>
            <person name="Nolan M."/>
            <person name="Ohm R.A."/>
            <person name="Pangilinan J."/>
            <person name="Pereira M.F."/>
            <person name="Perotto S."/>
            <person name="Peter M."/>
            <person name="Pfister S."/>
            <person name="Riley R."/>
            <person name="Sitrit Y."/>
            <person name="Stielow J.B."/>
            <person name="Szollosi G."/>
            <person name="Zifcakova L."/>
            <person name="Stursova M."/>
            <person name="Spatafora J.W."/>
            <person name="Tedersoo L."/>
            <person name="Vaario L.M."/>
            <person name="Yamada A."/>
            <person name="Yan M."/>
            <person name="Wang P."/>
            <person name="Xu J."/>
            <person name="Bruns T."/>
            <person name="Baldrian P."/>
            <person name="Vilgalys R."/>
            <person name="Dunand C."/>
            <person name="Henrissat B."/>
            <person name="Grigoriev I.V."/>
            <person name="Hibbett D."/>
            <person name="Nagy L.G."/>
            <person name="Martin F.M."/>
        </authorList>
    </citation>
    <scope>NUCLEOTIDE SEQUENCE</scope>
    <source>
        <strain evidence="8">Prilba</strain>
    </source>
</reference>
<dbReference type="Proteomes" id="UP000759537">
    <property type="component" value="Unassembled WGS sequence"/>
</dbReference>
<keyword evidence="2 5" id="KW-0812">Transmembrane</keyword>
<evidence type="ECO:0000313" key="8">
    <source>
        <dbReference type="EMBL" id="KAF8480724.1"/>
    </source>
</evidence>
<evidence type="ECO:0000256" key="7">
    <source>
        <dbReference type="SAM" id="SignalP"/>
    </source>
</evidence>
<evidence type="ECO:0000256" key="3">
    <source>
        <dbReference type="ARBA" id="ARBA00022989"/>
    </source>
</evidence>
<keyword evidence="4 5" id="KW-0472">Membrane</keyword>
<keyword evidence="5" id="KW-0186">Copper</keyword>
<evidence type="ECO:0000256" key="4">
    <source>
        <dbReference type="ARBA" id="ARBA00023136"/>
    </source>
</evidence>
<dbReference type="PANTHER" id="PTHR12483">
    <property type="entry name" value="SOLUTE CARRIER FAMILY 31 COPPER TRANSPORTERS"/>
    <property type="match status" value="1"/>
</dbReference>
<keyword evidence="3 5" id="KW-1133">Transmembrane helix</keyword>
<keyword evidence="5" id="KW-0813">Transport</keyword>
<protein>
    <recommendedName>
        <fullName evidence="5">Copper transport protein</fullName>
    </recommendedName>
</protein>
<comment type="caution">
    <text evidence="8">The sequence shown here is derived from an EMBL/GenBank/DDBJ whole genome shotgun (WGS) entry which is preliminary data.</text>
</comment>
<keyword evidence="9" id="KW-1185">Reference proteome</keyword>
<feature type="signal peptide" evidence="7">
    <location>
        <begin position="1"/>
        <end position="40"/>
    </location>
</feature>
<dbReference type="AlphaFoldDB" id="A0A9P5MWU9"/>
<reference evidence="8" key="1">
    <citation type="submission" date="2019-10" db="EMBL/GenBank/DDBJ databases">
        <authorList>
            <consortium name="DOE Joint Genome Institute"/>
            <person name="Kuo A."/>
            <person name="Miyauchi S."/>
            <person name="Kiss E."/>
            <person name="Drula E."/>
            <person name="Kohler A."/>
            <person name="Sanchez-Garcia M."/>
            <person name="Andreopoulos B."/>
            <person name="Barry K.W."/>
            <person name="Bonito G."/>
            <person name="Buee M."/>
            <person name="Carver A."/>
            <person name="Chen C."/>
            <person name="Cichocki N."/>
            <person name="Clum A."/>
            <person name="Culley D."/>
            <person name="Crous P.W."/>
            <person name="Fauchery L."/>
            <person name="Girlanda M."/>
            <person name="Hayes R."/>
            <person name="Keri Z."/>
            <person name="LaButti K."/>
            <person name="Lipzen A."/>
            <person name="Lombard V."/>
            <person name="Magnuson J."/>
            <person name="Maillard F."/>
            <person name="Morin E."/>
            <person name="Murat C."/>
            <person name="Nolan M."/>
            <person name="Ohm R."/>
            <person name="Pangilinan J."/>
            <person name="Pereira M."/>
            <person name="Perotto S."/>
            <person name="Peter M."/>
            <person name="Riley R."/>
            <person name="Sitrit Y."/>
            <person name="Stielow B."/>
            <person name="Szollosi G."/>
            <person name="Zifcakova L."/>
            <person name="Stursova M."/>
            <person name="Spatafora J.W."/>
            <person name="Tedersoo L."/>
            <person name="Vaario L.-M."/>
            <person name="Yamada A."/>
            <person name="Yan M."/>
            <person name="Wang P."/>
            <person name="Xu J."/>
            <person name="Bruns T."/>
            <person name="Baldrian P."/>
            <person name="Vilgalys R."/>
            <person name="Henrissat B."/>
            <person name="Grigoriev I.V."/>
            <person name="Hibbett D."/>
            <person name="Nagy L.G."/>
            <person name="Martin F.M."/>
        </authorList>
    </citation>
    <scope>NUCLEOTIDE SEQUENCE</scope>
    <source>
        <strain evidence="8">Prilba</strain>
    </source>
</reference>
<comment type="subcellular location">
    <subcellularLocation>
        <location evidence="1 5">Membrane</location>
        <topology evidence="1 5">Multi-pass membrane protein</topology>
    </subcellularLocation>
</comment>
<dbReference type="Pfam" id="PF04145">
    <property type="entry name" value="Ctr"/>
    <property type="match status" value="1"/>
</dbReference>
<organism evidence="8 9">
    <name type="scientific">Russula ochroleuca</name>
    <dbReference type="NCBI Taxonomy" id="152965"/>
    <lineage>
        <taxon>Eukaryota</taxon>
        <taxon>Fungi</taxon>
        <taxon>Dikarya</taxon>
        <taxon>Basidiomycota</taxon>
        <taxon>Agaricomycotina</taxon>
        <taxon>Agaricomycetes</taxon>
        <taxon>Russulales</taxon>
        <taxon>Russulaceae</taxon>
        <taxon>Russula</taxon>
    </lineage>
</organism>
<sequence length="223" mass="24734">MFMLVYSYHHLSHAPSRTMMILHLLAGQAFLTSLIAGALAHDNGMDMNMDQGMDVNMGNMLMYLHFKIGDNLWIRGWAPRNAGAMAGACIGLFMLAMAERWLVAMRGLMEDHWYTRAQIALSNKLNSSASAMTTSTSLEERAKPSSGDSAEPRLGWLQRHVPPFILVHEIPRGVSQVVITSIQFLFMLTVMTFQAGFILSIVAGLGFGEALFGRYSLQIGHLR</sequence>
<keyword evidence="7" id="KW-0732">Signal</keyword>
<evidence type="ECO:0000256" key="6">
    <source>
        <dbReference type="SAM" id="MobiDB-lite"/>
    </source>
</evidence>
<feature type="transmembrane region" description="Helical" evidence="5">
    <location>
        <begin position="82"/>
        <end position="103"/>
    </location>
</feature>
<accession>A0A9P5MWU9</accession>
<dbReference type="OrthoDB" id="73901at2759"/>
<evidence type="ECO:0000256" key="2">
    <source>
        <dbReference type="ARBA" id="ARBA00022692"/>
    </source>
</evidence>
<evidence type="ECO:0000313" key="9">
    <source>
        <dbReference type="Proteomes" id="UP000759537"/>
    </source>
</evidence>
<proteinExistence type="inferred from homology"/>
<gene>
    <name evidence="8" type="ORF">DFH94DRAFT_425967</name>
</gene>
<dbReference type="EMBL" id="WHVB01000007">
    <property type="protein sequence ID" value="KAF8480724.1"/>
    <property type="molecule type" value="Genomic_DNA"/>
</dbReference>
<dbReference type="GO" id="GO:0005375">
    <property type="term" value="F:copper ion transmembrane transporter activity"/>
    <property type="evidence" value="ECO:0007669"/>
    <property type="project" value="UniProtKB-UniRule"/>
</dbReference>
<dbReference type="GO" id="GO:0005886">
    <property type="term" value="C:plasma membrane"/>
    <property type="evidence" value="ECO:0007669"/>
    <property type="project" value="TreeGrafter"/>
</dbReference>
<feature type="chain" id="PRO_5040401747" description="Copper transport protein" evidence="7">
    <location>
        <begin position="41"/>
        <end position="223"/>
    </location>
</feature>
<comment type="similarity">
    <text evidence="5">Belongs to the copper transporter (Ctr) (TC 1.A.56) family. SLC31A subfamily.</text>
</comment>
<keyword evidence="5" id="KW-0187">Copper transport</keyword>
<feature type="transmembrane region" description="Helical" evidence="5">
    <location>
        <begin position="184"/>
        <end position="207"/>
    </location>
</feature>